<comment type="caution">
    <text evidence="1">The sequence shown here is derived from an EMBL/GenBank/DDBJ whole genome shotgun (WGS) entry which is preliminary data.</text>
</comment>
<dbReference type="EMBL" id="QGKY02000089">
    <property type="protein sequence ID" value="KAF2616254.1"/>
    <property type="molecule type" value="Genomic_DNA"/>
</dbReference>
<organism evidence="1">
    <name type="scientific">Brassica cretica</name>
    <name type="common">Mustard</name>
    <dbReference type="NCBI Taxonomy" id="69181"/>
    <lineage>
        <taxon>Eukaryota</taxon>
        <taxon>Viridiplantae</taxon>
        <taxon>Streptophyta</taxon>
        <taxon>Embryophyta</taxon>
        <taxon>Tracheophyta</taxon>
        <taxon>Spermatophyta</taxon>
        <taxon>Magnoliopsida</taxon>
        <taxon>eudicotyledons</taxon>
        <taxon>Gunneridae</taxon>
        <taxon>Pentapetalae</taxon>
        <taxon>rosids</taxon>
        <taxon>malvids</taxon>
        <taxon>Brassicales</taxon>
        <taxon>Brassicaceae</taxon>
        <taxon>Brassiceae</taxon>
        <taxon>Brassica</taxon>
    </lineage>
</organism>
<proteinExistence type="predicted"/>
<accession>A0A8S9M850</accession>
<reference evidence="1" key="1">
    <citation type="submission" date="2019-12" db="EMBL/GenBank/DDBJ databases">
        <title>Genome sequencing and annotation of Brassica cretica.</title>
        <authorList>
            <person name="Studholme D.J."/>
            <person name="Sarris P.F."/>
        </authorList>
    </citation>
    <scope>NUCLEOTIDE SEQUENCE</scope>
    <source>
        <strain evidence="1">PFS-102/07</strain>
        <tissue evidence="1">Leaf</tissue>
    </source>
</reference>
<protein>
    <submittedName>
        <fullName evidence="1">Uncharacterized protein</fullName>
    </submittedName>
</protein>
<name>A0A8S9M850_BRACR</name>
<sequence>MTSMRLRLAGCSSSAEESPSSLLFRASSSLGRANGVDWFVERVELPYPLVPSFSADYEN</sequence>
<dbReference type="AlphaFoldDB" id="A0A8S9M850"/>
<evidence type="ECO:0000313" key="1">
    <source>
        <dbReference type="EMBL" id="KAF2616254.1"/>
    </source>
</evidence>
<gene>
    <name evidence="1" type="ORF">F2Q70_00012180</name>
</gene>